<dbReference type="InterPro" id="IPR032871">
    <property type="entry name" value="AHH_dom_containing"/>
</dbReference>
<evidence type="ECO:0000313" key="1">
    <source>
        <dbReference type="EMBL" id="MBC2664795.1"/>
    </source>
</evidence>
<evidence type="ECO:0000313" key="2">
    <source>
        <dbReference type="Proteomes" id="UP000566813"/>
    </source>
</evidence>
<name>A0A7X1FPV7_9SPHN</name>
<dbReference type="EMBL" id="JACLAW010000003">
    <property type="protein sequence ID" value="MBC2664795.1"/>
    <property type="molecule type" value="Genomic_DNA"/>
</dbReference>
<protein>
    <submittedName>
        <fullName evidence="1">AHH domain-containing protein</fullName>
    </submittedName>
</protein>
<reference evidence="1 2" key="1">
    <citation type="submission" date="2020-08" db="EMBL/GenBank/DDBJ databases">
        <title>The genome sequence of type strain Novosphingobium flavum NBRC 111647.</title>
        <authorList>
            <person name="Liu Y."/>
        </authorList>
    </citation>
    <scope>NUCLEOTIDE SEQUENCE [LARGE SCALE GENOMIC DNA]</scope>
    <source>
        <strain evidence="1 2">NBRC 111647</strain>
    </source>
</reference>
<gene>
    <name evidence="1" type="ORF">H7F51_04605</name>
</gene>
<sequence length="165" mass="18491">MSFRAVNQRGAIGYDAGLQRHHLLPFQLVGASCFRPFFDGIGRVRIGFDDFRRNGLLLPAREDAARLMGLPMHRGPHRSYNELVIQRVGAIETRWSRDRLRDAERALDDALFRLGLLQGALRRRLLDPAGSAMVLNRRDPAVAAPAFDDLDAMAELLWSETALAA</sequence>
<dbReference type="Pfam" id="PF14412">
    <property type="entry name" value="AHH"/>
    <property type="match status" value="1"/>
</dbReference>
<organism evidence="1 2">
    <name type="scientific">Novosphingobium flavum</name>
    <dbReference type="NCBI Taxonomy" id="1778672"/>
    <lineage>
        <taxon>Bacteria</taxon>
        <taxon>Pseudomonadati</taxon>
        <taxon>Pseudomonadota</taxon>
        <taxon>Alphaproteobacteria</taxon>
        <taxon>Sphingomonadales</taxon>
        <taxon>Sphingomonadaceae</taxon>
        <taxon>Novosphingobium</taxon>
    </lineage>
</organism>
<comment type="caution">
    <text evidence="1">The sequence shown here is derived from an EMBL/GenBank/DDBJ whole genome shotgun (WGS) entry which is preliminary data.</text>
</comment>
<keyword evidence="2" id="KW-1185">Reference proteome</keyword>
<dbReference type="PROSITE" id="PS51257">
    <property type="entry name" value="PROKAR_LIPOPROTEIN"/>
    <property type="match status" value="1"/>
</dbReference>
<dbReference type="AlphaFoldDB" id="A0A7X1FPV7"/>
<proteinExistence type="predicted"/>
<dbReference type="Proteomes" id="UP000566813">
    <property type="component" value="Unassembled WGS sequence"/>
</dbReference>
<accession>A0A7X1FPV7</accession>